<keyword evidence="2" id="KW-0812">Transmembrane</keyword>
<evidence type="ECO:0000256" key="3">
    <source>
        <dbReference type="SAM" id="SignalP"/>
    </source>
</evidence>
<keyword evidence="2" id="KW-1133">Transmembrane helix</keyword>
<gene>
    <name evidence="4" type="ORF">g.7445</name>
</gene>
<evidence type="ECO:0008006" key="5">
    <source>
        <dbReference type="Google" id="ProtNLM"/>
    </source>
</evidence>
<evidence type="ECO:0000313" key="4">
    <source>
        <dbReference type="EMBL" id="JAS49817.1"/>
    </source>
</evidence>
<feature type="transmembrane region" description="Helical" evidence="2">
    <location>
        <begin position="173"/>
        <end position="195"/>
    </location>
</feature>
<evidence type="ECO:0000256" key="1">
    <source>
        <dbReference type="SAM" id="MobiDB-lite"/>
    </source>
</evidence>
<keyword evidence="2" id="KW-0472">Membrane</keyword>
<keyword evidence="3" id="KW-0732">Signal</keyword>
<feature type="compositionally biased region" description="Polar residues" evidence="1">
    <location>
        <begin position="142"/>
        <end position="161"/>
    </location>
</feature>
<feature type="signal peptide" evidence="3">
    <location>
        <begin position="1"/>
        <end position="20"/>
    </location>
</feature>
<proteinExistence type="predicted"/>
<feature type="region of interest" description="Disordered" evidence="1">
    <location>
        <begin position="132"/>
        <end position="168"/>
    </location>
</feature>
<reference evidence="4" key="1">
    <citation type="submission" date="2015-11" db="EMBL/GenBank/DDBJ databases">
        <title>De novo transcriptome assembly of four potential Pierce s Disease insect vectors from Arizona vineyards.</title>
        <authorList>
            <person name="Tassone E.E."/>
        </authorList>
    </citation>
    <scope>NUCLEOTIDE SEQUENCE</scope>
</reference>
<accession>A0A1B6FI00</accession>
<name>A0A1B6FI00_9HEMI</name>
<organism evidence="4">
    <name type="scientific">Cuerna arida</name>
    <dbReference type="NCBI Taxonomy" id="1464854"/>
    <lineage>
        <taxon>Eukaryota</taxon>
        <taxon>Metazoa</taxon>
        <taxon>Ecdysozoa</taxon>
        <taxon>Arthropoda</taxon>
        <taxon>Hexapoda</taxon>
        <taxon>Insecta</taxon>
        <taxon>Pterygota</taxon>
        <taxon>Neoptera</taxon>
        <taxon>Paraneoptera</taxon>
        <taxon>Hemiptera</taxon>
        <taxon>Auchenorrhyncha</taxon>
        <taxon>Membracoidea</taxon>
        <taxon>Cicadellidae</taxon>
        <taxon>Cicadellinae</taxon>
        <taxon>Proconiini</taxon>
        <taxon>Cuerna</taxon>
    </lineage>
</organism>
<feature type="chain" id="PRO_5008582849" description="Death domain-containing protein" evidence="3">
    <location>
        <begin position="21"/>
        <end position="241"/>
    </location>
</feature>
<sequence length="241" mass="27439">MIGIILLCVIFTMLLPINYCTVDVTLEEYEYLANHLEKDECQRLIASLYFKSFNLDRDVENAEDAVPKDIGCLKLLLHWNSAPEEGRGVTHEKLSLRLRQLGRADLASWLDSTVLQELDEGIDRAVDEFQDHEPQEAEKGLSTENESYSINTSTNVPPTNRTRNKPSEPESEWLDIALTILVVTVVVSVSVYLYCKIVLCIEKIKYERMATQAFTIAPTKKTAAKKKTIRSNIKYKKIPTK</sequence>
<feature type="compositionally biased region" description="Basic and acidic residues" evidence="1">
    <location>
        <begin position="132"/>
        <end position="141"/>
    </location>
</feature>
<dbReference type="AlphaFoldDB" id="A0A1B6FI00"/>
<dbReference type="EMBL" id="GECZ01019952">
    <property type="protein sequence ID" value="JAS49817.1"/>
    <property type="molecule type" value="Transcribed_RNA"/>
</dbReference>
<protein>
    <recommendedName>
        <fullName evidence="5">Death domain-containing protein</fullName>
    </recommendedName>
</protein>
<evidence type="ECO:0000256" key="2">
    <source>
        <dbReference type="SAM" id="Phobius"/>
    </source>
</evidence>